<keyword evidence="8 10" id="KW-0482">Metalloprotease</keyword>
<keyword evidence="6 10" id="KW-0862">Zinc</keyword>
<name>A0A9P9YGG2_9MUSC</name>
<accession>A0A9P9YGG2</accession>
<sequence length="698" mass="80019">MLQLSRTLLRSRYWHRGRWVSTWTPLATAFNSPPARRLNFTRDDVGLFCMPELRGFEGFYLLRDNAESRTQELISEAISDQRRRKMVDIFDELSDTLCKVADLAEFVRIAHPQSKYTQAAEQACISICGVVESLNTHKPIYQALSHVVQHGDKLPTSEVDRHVARLFLFDFEQCGIHLPEEERLRVVRLNDYILQLGQKFMSGAVQPSVLPRHHVPEAIRNYFPTSGDNVIITGLCTNAANVQVREAAYRLYLQPSDSQENLLRDLLLCRHELARSCGFETYAHRALNGSTMERPEIVHEFIDELSEKLRPRAEADFAKMTQMKRRECGRADAMVEVWDTPYFTTQMRRQSLEEQTNEFLPYFSLGGCMEGLDNLLRALYGVRLENTEMEPGESWHNDIYKLAVVHEREGLLGYIYCDFFERTGKPNQDCHFTIKGGKRLPDGTYQLPVVVVMLGLAQPRWSGPTLLSPARVDNLFHEMGHAMHSMLARTEHQHVTGTRCSTDFAEVPSVLMEYFASDPRVLRTFARHFQTHEPISEDMLRRLCASKHLFAASETQLQVFYSALDQEYHGAGAQKDGSSTETLRSVQSRFYGLPYVENTAWQLRFSHLVGYGAKYYAYLVSKTIASWIWQTYFEANPFNRQAGEKYRSEILAHGGAVPSRKLVANFLQREMTPSVLADSLIAEIDADELKIKDLISRS</sequence>
<evidence type="ECO:0000313" key="13">
    <source>
        <dbReference type="Proteomes" id="UP001059596"/>
    </source>
</evidence>
<keyword evidence="7" id="KW-0809">Transit peptide</keyword>
<evidence type="ECO:0000313" key="12">
    <source>
        <dbReference type="EMBL" id="KAI8036513.1"/>
    </source>
</evidence>
<proteinExistence type="inferred from homology"/>
<dbReference type="Proteomes" id="UP001059596">
    <property type="component" value="Unassembled WGS sequence"/>
</dbReference>
<dbReference type="Gene3D" id="3.40.390.10">
    <property type="entry name" value="Collagenase (Catalytic Domain)"/>
    <property type="match status" value="1"/>
</dbReference>
<dbReference type="InterPro" id="IPR001567">
    <property type="entry name" value="Pept_M3A_M3B_dom"/>
</dbReference>
<dbReference type="OrthoDB" id="17530at2759"/>
<evidence type="ECO:0000256" key="10">
    <source>
        <dbReference type="RuleBase" id="RU003435"/>
    </source>
</evidence>
<dbReference type="FunFam" id="3.40.390.10:FF:000013">
    <property type="entry name" value="Mitochondrial intermediate peptidase"/>
    <property type="match status" value="1"/>
</dbReference>
<dbReference type="GO" id="GO:0004222">
    <property type="term" value="F:metalloendopeptidase activity"/>
    <property type="evidence" value="ECO:0007669"/>
    <property type="project" value="InterPro"/>
</dbReference>
<comment type="caution">
    <text evidence="12">The sequence shown here is derived from an EMBL/GenBank/DDBJ whole genome shotgun (WGS) entry which is preliminary data.</text>
</comment>
<evidence type="ECO:0000256" key="7">
    <source>
        <dbReference type="ARBA" id="ARBA00022946"/>
    </source>
</evidence>
<dbReference type="GO" id="GO:0006627">
    <property type="term" value="P:protein processing involved in protein targeting to mitochondrion"/>
    <property type="evidence" value="ECO:0007669"/>
    <property type="project" value="TreeGrafter"/>
</dbReference>
<dbReference type="InterPro" id="IPR045090">
    <property type="entry name" value="Pept_M3A_M3B"/>
</dbReference>
<dbReference type="InterPro" id="IPR033851">
    <property type="entry name" value="M3A_MIP"/>
</dbReference>
<dbReference type="AlphaFoldDB" id="A0A9P9YGG2"/>
<dbReference type="EMBL" id="JAMKOV010000018">
    <property type="protein sequence ID" value="KAI8036513.1"/>
    <property type="molecule type" value="Genomic_DNA"/>
</dbReference>
<evidence type="ECO:0000256" key="5">
    <source>
        <dbReference type="ARBA" id="ARBA00022801"/>
    </source>
</evidence>
<gene>
    <name evidence="12" type="ORF">M5D96_010672</name>
</gene>
<evidence type="ECO:0000256" key="6">
    <source>
        <dbReference type="ARBA" id="ARBA00022833"/>
    </source>
</evidence>
<keyword evidence="4 10" id="KW-0479">Metal-binding</keyword>
<evidence type="ECO:0000256" key="1">
    <source>
        <dbReference type="ARBA" id="ARBA00004173"/>
    </source>
</evidence>
<dbReference type="PANTHER" id="PTHR11804">
    <property type="entry name" value="PROTEASE M3 THIMET OLIGOPEPTIDASE-RELATED"/>
    <property type="match status" value="1"/>
</dbReference>
<evidence type="ECO:0000256" key="4">
    <source>
        <dbReference type="ARBA" id="ARBA00022723"/>
    </source>
</evidence>
<reference evidence="12" key="1">
    <citation type="journal article" date="2023" name="Genome Biol. Evol.">
        <title>Long-read-based Genome Assembly of Drosophila gunungcola Reveals Fewer Chemosensory Genes in Flower-breeding Species.</title>
        <authorList>
            <person name="Negi A."/>
            <person name="Liao B.Y."/>
            <person name="Yeh S.D."/>
        </authorList>
    </citation>
    <scope>NUCLEOTIDE SEQUENCE</scope>
    <source>
        <strain evidence="12">Sukarami</strain>
    </source>
</reference>
<comment type="cofactor">
    <cofactor evidence="10">
        <name>Zn(2+)</name>
        <dbReference type="ChEBI" id="CHEBI:29105"/>
    </cofactor>
    <text evidence="10">Binds 1 zinc ion.</text>
</comment>
<evidence type="ECO:0000256" key="8">
    <source>
        <dbReference type="ARBA" id="ARBA00023049"/>
    </source>
</evidence>
<dbReference type="SUPFAM" id="SSF55486">
    <property type="entry name" value="Metalloproteases ('zincins'), catalytic domain"/>
    <property type="match status" value="1"/>
</dbReference>
<comment type="similarity">
    <text evidence="2 10">Belongs to the peptidase M3 family.</text>
</comment>
<dbReference type="GO" id="GO:0046872">
    <property type="term" value="F:metal ion binding"/>
    <property type="evidence" value="ECO:0007669"/>
    <property type="project" value="UniProtKB-UniRule"/>
</dbReference>
<evidence type="ECO:0000256" key="9">
    <source>
        <dbReference type="ARBA" id="ARBA00023128"/>
    </source>
</evidence>
<evidence type="ECO:0000259" key="11">
    <source>
        <dbReference type="Pfam" id="PF01432"/>
    </source>
</evidence>
<comment type="subcellular location">
    <subcellularLocation>
        <location evidence="1">Mitochondrion</location>
    </subcellularLocation>
</comment>
<dbReference type="InterPro" id="IPR024077">
    <property type="entry name" value="Neurolysin/TOP_dom2"/>
</dbReference>
<feature type="domain" description="Peptidase M3A/M3B catalytic" evidence="11">
    <location>
        <begin position="238"/>
        <end position="676"/>
    </location>
</feature>
<dbReference type="InterPro" id="IPR024079">
    <property type="entry name" value="MetalloPept_cat_dom_sf"/>
</dbReference>
<keyword evidence="9" id="KW-0496">Mitochondrion</keyword>
<dbReference type="GO" id="GO:0006518">
    <property type="term" value="P:peptide metabolic process"/>
    <property type="evidence" value="ECO:0007669"/>
    <property type="project" value="TreeGrafter"/>
</dbReference>
<dbReference type="GO" id="GO:0005739">
    <property type="term" value="C:mitochondrion"/>
    <property type="evidence" value="ECO:0007669"/>
    <property type="project" value="UniProtKB-SubCell"/>
</dbReference>
<keyword evidence="3 10" id="KW-0645">Protease</keyword>
<evidence type="ECO:0000256" key="3">
    <source>
        <dbReference type="ARBA" id="ARBA00022670"/>
    </source>
</evidence>
<evidence type="ECO:0000256" key="2">
    <source>
        <dbReference type="ARBA" id="ARBA00006040"/>
    </source>
</evidence>
<dbReference type="Gene3D" id="1.10.1370.10">
    <property type="entry name" value="Neurolysin, domain 3"/>
    <property type="match status" value="1"/>
</dbReference>
<organism evidence="12 13">
    <name type="scientific">Drosophila gunungcola</name>
    <name type="common">fruit fly</name>
    <dbReference type="NCBI Taxonomy" id="103775"/>
    <lineage>
        <taxon>Eukaryota</taxon>
        <taxon>Metazoa</taxon>
        <taxon>Ecdysozoa</taxon>
        <taxon>Arthropoda</taxon>
        <taxon>Hexapoda</taxon>
        <taxon>Insecta</taxon>
        <taxon>Pterygota</taxon>
        <taxon>Neoptera</taxon>
        <taxon>Endopterygota</taxon>
        <taxon>Diptera</taxon>
        <taxon>Brachycera</taxon>
        <taxon>Muscomorpha</taxon>
        <taxon>Ephydroidea</taxon>
        <taxon>Drosophilidae</taxon>
        <taxon>Drosophila</taxon>
        <taxon>Sophophora</taxon>
    </lineage>
</organism>
<protein>
    <recommendedName>
        <fullName evidence="11">Peptidase M3A/M3B catalytic domain-containing protein</fullName>
    </recommendedName>
</protein>
<dbReference type="Pfam" id="PF01432">
    <property type="entry name" value="Peptidase_M3"/>
    <property type="match status" value="1"/>
</dbReference>
<dbReference type="PANTHER" id="PTHR11804:SF79">
    <property type="entry name" value="MITOCHONDRIAL INTERMEDIATE PEPTIDASE"/>
    <property type="match status" value="1"/>
</dbReference>
<keyword evidence="13" id="KW-1185">Reference proteome</keyword>
<dbReference type="CDD" id="cd06457">
    <property type="entry name" value="M3A_MIP"/>
    <property type="match status" value="1"/>
</dbReference>
<keyword evidence="5 10" id="KW-0378">Hydrolase</keyword>